<dbReference type="Pfam" id="PF00361">
    <property type="entry name" value="Proton_antipo_M"/>
    <property type="match status" value="1"/>
</dbReference>
<feature type="transmembrane region" description="Helical" evidence="18">
    <location>
        <begin position="268"/>
        <end position="290"/>
    </location>
</feature>
<feature type="transmembrane region" description="Helical" evidence="18">
    <location>
        <begin position="7"/>
        <end position="23"/>
    </location>
</feature>
<dbReference type="PANTHER" id="PTHR46552">
    <property type="entry name" value="NADH-UBIQUINONE OXIDOREDUCTASE CHAIN 2"/>
    <property type="match status" value="1"/>
</dbReference>
<evidence type="ECO:0000256" key="17">
    <source>
        <dbReference type="ARBA" id="ARBA00049551"/>
    </source>
</evidence>
<evidence type="ECO:0000256" key="12">
    <source>
        <dbReference type="ARBA" id="ARBA00022989"/>
    </source>
</evidence>
<keyword evidence="10 18" id="KW-1278">Translocase</keyword>
<keyword evidence="7 18" id="KW-0679">Respiratory chain</keyword>
<evidence type="ECO:0000256" key="8">
    <source>
        <dbReference type="ARBA" id="ARBA00022692"/>
    </source>
</evidence>
<reference evidence="20" key="1">
    <citation type="journal article" date="2022" name="Cladistics">
        <title>Diversification of the phytophagous lineages of true bugs (Insecta: Hemiptera: Heteroptera) shortly after that of the flowering plants.</title>
        <authorList>
            <person name="Ye F."/>
            <person name="Kment P."/>
            <person name="Redei D."/>
            <person name="Luo J.Y."/>
            <person name="Wang Y.H."/>
            <person name="Kuechler S.M."/>
            <person name="Zhang W.W."/>
            <person name="Chen P.P."/>
            <person name="Wu H.Y."/>
            <person name="Wu Y.Z."/>
            <person name="Sun X.Y."/>
            <person name="Ding L."/>
            <person name="Wang Y.R."/>
            <person name="Xie Q."/>
        </authorList>
    </citation>
    <scope>NUCLEOTIDE SEQUENCE</scope>
</reference>
<protein>
    <recommendedName>
        <fullName evidence="5 18">NADH-ubiquinone oxidoreductase chain 2</fullName>
        <ecNumber evidence="4 18">7.1.1.2</ecNumber>
    </recommendedName>
</protein>
<evidence type="ECO:0000256" key="5">
    <source>
        <dbReference type="ARBA" id="ARBA00021008"/>
    </source>
</evidence>
<comment type="catalytic activity">
    <reaction evidence="17 18">
        <text>a ubiquinone + NADH + 5 H(+)(in) = a ubiquinol + NAD(+) + 4 H(+)(out)</text>
        <dbReference type="Rhea" id="RHEA:29091"/>
        <dbReference type="Rhea" id="RHEA-COMP:9565"/>
        <dbReference type="Rhea" id="RHEA-COMP:9566"/>
        <dbReference type="ChEBI" id="CHEBI:15378"/>
        <dbReference type="ChEBI" id="CHEBI:16389"/>
        <dbReference type="ChEBI" id="CHEBI:17976"/>
        <dbReference type="ChEBI" id="CHEBI:57540"/>
        <dbReference type="ChEBI" id="CHEBI:57945"/>
        <dbReference type="EC" id="7.1.1.2"/>
    </reaction>
</comment>
<evidence type="ECO:0000256" key="4">
    <source>
        <dbReference type="ARBA" id="ARBA00012944"/>
    </source>
</evidence>
<keyword evidence="6" id="KW-0813">Transport</keyword>
<evidence type="ECO:0000256" key="9">
    <source>
        <dbReference type="ARBA" id="ARBA00022792"/>
    </source>
</evidence>
<evidence type="ECO:0000256" key="6">
    <source>
        <dbReference type="ARBA" id="ARBA00022448"/>
    </source>
</evidence>
<comment type="similarity">
    <text evidence="3 18">Belongs to the complex I subunit 2 family.</text>
</comment>
<feature type="transmembrane region" description="Helical" evidence="18">
    <location>
        <begin position="234"/>
        <end position="262"/>
    </location>
</feature>
<evidence type="ECO:0000256" key="10">
    <source>
        <dbReference type="ARBA" id="ARBA00022967"/>
    </source>
</evidence>
<evidence type="ECO:0000256" key="2">
    <source>
        <dbReference type="ARBA" id="ARBA00004448"/>
    </source>
</evidence>
<feature type="transmembrane region" description="Helical" evidence="18">
    <location>
        <begin position="57"/>
        <end position="86"/>
    </location>
</feature>
<keyword evidence="13 18" id="KW-0520">NAD</keyword>
<evidence type="ECO:0000256" key="18">
    <source>
        <dbReference type="RuleBase" id="RU003403"/>
    </source>
</evidence>
<sequence>MKNFSNMLFYSLLMMSTMIIVSSSNWINMWIGMEVNLMSFIPILFKHKNNSMSEASMIYFMAQSMGSIMFLTSTMMSFMFLTKIYNEISQTFMLMSLMIKLGAAPFQIWLTMVSSKISWINIILLSTWQKIGPMSIITVMSQPQPTMNMYIIMSAIIGAMGSLNFSSMKLIMIYSSINHMSWMMASIKYSDTIWYMYMLIYTMIVTQLMLMLKNNQIKNINQIVFKKETKINKMMITIMMMSMGGLPPLMGFWMKISVIFILVKNLDLMNLMVLLMSSMLMLFIYLRSTATLMLMQNQNLKTKNSTSPNKMSLLLFTNFMFILTMSISLM</sequence>
<comment type="function">
    <text evidence="1">Core subunit of the mitochondrial membrane respiratory chain NADH dehydrogenase (Complex I) that is believed to belong to the minimal assembly required for catalysis. Complex I functions in the transfer of electrons from NADH to the respiratory chain. The immediate electron acceptor for the enzyme is believed to be ubiquinone.</text>
</comment>
<dbReference type="AlphaFoldDB" id="A0A8T9ZY39"/>
<keyword evidence="15 18" id="KW-0496">Mitochondrion</keyword>
<dbReference type="GO" id="GO:0006120">
    <property type="term" value="P:mitochondrial electron transport, NADH to ubiquinone"/>
    <property type="evidence" value="ECO:0007669"/>
    <property type="project" value="InterPro"/>
</dbReference>
<dbReference type="PRINTS" id="PR01436">
    <property type="entry name" value="NADHDHGNASE2"/>
</dbReference>
<feature type="transmembrane region" description="Helical" evidence="18">
    <location>
        <begin position="311"/>
        <end position="329"/>
    </location>
</feature>
<geneLocation type="mitochondrion" evidence="20"/>
<keyword evidence="11 18" id="KW-0249">Electron transport</keyword>
<dbReference type="EC" id="7.1.1.2" evidence="4 18"/>
<dbReference type="GO" id="GO:0008137">
    <property type="term" value="F:NADH dehydrogenase (ubiquinone) activity"/>
    <property type="evidence" value="ECO:0007669"/>
    <property type="project" value="UniProtKB-EC"/>
</dbReference>
<feature type="domain" description="NADH:quinone oxidoreductase/Mrp antiporter transmembrane" evidence="19">
    <location>
        <begin position="23"/>
        <end position="279"/>
    </location>
</feature>
<dbReference type="PANTHER" id="PTHR46552:SF1">
    <property type="entry name" value="NADH-UBIQUINONE OXIDOREDUCTASE CHAIN 2"/>
    <property type="match status" value="1"/>
</dbReference>
<name>A0A8T9ZY39_9HEMI</name>
<comment type="function">
    <text evidence="18">Core subunit of the mitochondrial membrane respiratory chain NADH dehydrogenase (Complex I) which catalyzes electron transfer from NADH through the respiratory chain, using ubiquinone as an electron acceptor. Essential for the catalytic activity and assembly of complex I.</text>
</comment>
<accession>A0A8T9ZY39</accession>
<evidence type="ECO:0000256" key="13">
    <source>
        <dbReference type="ARBA" id="ARBA00023027"/>
    </source>
</evidence>
<keyword evidence="12 18" id="KW-1133">Transmembrane helix</keyword>
<evidence type="ECO:0000313" key="20">
    <source>
        <dbReference type="EMBL" id="UPL65855.1"/>
    </source>
</evidence>
<comment type="subcellular location">
    <subcellularLocation>
        <location evidence="2 18">Mitochondrion inner membrane</location>
        <topology evidence="2 18">Multi-pass membrane protein</topology>
    </subcellularLocation>
</comment>
<evidence type="ECO:0000256" key="3">
    <source>
        <dbReference type="ARBA" id="ARBA00007012"/>
    </source>
</evidence>
<keyword evidence="16 18" id="KW-0472">Membrane</keyword>
<organism evidence="20">
    <name type="scientific">Onymocoris hackeri</name>
    <dbReference type="NCBI Taxonomy" id="2813039"/>
    <lineage>
        <taxon>Eukaryota</taxon>
        <taxon>Metazoa</taxon>
        <taxon>Ecdysozoa</taxon>
        <taxon>Arthropoda</taxon>
        <taxon>Hexapoda</taxon>
        <taxon>Insecta</taxon>
        <taxon>Pterygota</taxon>
        <taxon>Neoptera</taxon>
        <taxon>Paraneoptera</taxon>
        <taxon>Hemiptera</taxon>
        <taxon>Heteroptera</taxon>
        <taxon>Panheteroptera</taxon>
        <taxon>Cimicomorpha</taxon>
        <taxon>Thaumastocoridae</taxon>
        <taxon>Onymocoris</taxon>
    </lineage>
</organism>
<keyword evidence="9 18" id="KW-0999">Mitochondrion inner membrane</keyword>
<dbReference type="InterPro" id="IPR003917">
    <property type="entry name" value="NADH_UbQ_OxRdtase_chain2"/>
</dbReference>
<feature type="transmembrane region" description="Helical" evidence="18">
    <location>
        <begin position="194"/>
        <end position="213"/>
    </location>
</feature>
<evidence type="ECO:0000259" key="19">
    <source>
        <dbReference type="Pfam" id="PF00361"/>
    </source>
</evidence>
<evidence type="ECO:0000256" key="1">
    <source>
        <dbReference type="ARBA" id="ARBA00003257"/>
    </source>
</evidence>
<dbReference type="InterPro" id="IPR050175">
    <property type="entry name" value="Complex_I_Subunit_2"/>
</dbReference>
<dbReference type="GO" id="GO:0005743">
    <property type="term" value="C:mitochondrial inner membrane"/>
    <property type="evidence" value="ECO:0007669"/>
    <property type="project" value="UniProtKB-SubCell"/>
</dbReference>
<evidence type="ECO:0000256" key="16">
    <source>
        <dbReference type="ARBA" id="ARBA00023136"/>
    </source>
</evidence>
<proteinExistence type="inferred from homology"/>
<evidence type="ECO:0000256" key="14">
    <source>
        <dbReference type="ARBA" id="ARBA00023075"/>
    </source>
</evidence>
<evidence type="ECO:0000256" key="7">
    <source>
        <dbReference type="ARBA" id="ARBA00022660"/>
    </source>
</evidence>
<keyword evidence="14 18" id="KW-0830">Ubiquinone</keyword>
<dbReference type="InterPro" id="IPR001750">
    <property type="entry name" value="ND/Mrp_TM"/>
</dbReference>
<dbReference type="EMBL" id="MW619690">
    <property type="protein sequence ID" value="UPL65855.1"/>
    <property type="molecule type" value="Genomic_DNA"/>
</dbReference>
<feature type="transmembrane region" description="Helical" evidence="18">
    <location>
        <begin position="106"/>
        <end position="128"/>
    </location>
</feature>
<evidence type="ECO:0000256" key="11">
    <source>
        <dbReference type="ARBA" id="ARBA00022982"/>
    </source>
</evidence>
<keyword evidence="8 18" id="KW-0812">Transmembrane</keyword>
<evidence type="ECO:0000256" key="15">
    <source>
        <dbReference type="ARBA" id="ARBA00023128"/>
    </source>
</evidence>
<feature type="transmembrane region" description="Helical" evidence="18">
    <location>
        <begin position="149"/>
        <end position="174"/>
    </location>
</feature>